<dbReference type="AlphaFoldDB" id="A0A7Z9BQA3"/>
<proteinExistence type="predicted"/>
<dbReference type="OrthoDB" id="163524at2"/>
<gene>
    <name evidence="1" type="ORF">PL8927_590054</name>
</gene>
<evidence type="ECO:0000313" key="1">
    <source>
        <dbReference type="EMBL" id="VXD17329.1"/>
    </source>
</evidence>
<evidence type="ECO:0000313" key="2">
    <source>
        <dbReference type="Proteomes" id="UP000184550"/>
    </source>
</evidence>
<organism evidence="1 2">
    <name type="scientific">Planktothrix serta PCC 8927</name>
    <dbReference type="NCBI Taxonomy" id="671068"/>
    <lineage>
        <taxon>Bacteria</taxon>
        <taxon>Bacillati</taxon>
        <taxon>Cyanobacteriota</taxon>
        <taxon>Cyanophyceae</taxon>
        <taxon>Oscillatoriophycideae</taxon>
        <taxon>Oscillatoriales</taxon>
        <taxon>Microcoleaceae</taxon>
        <taxon>Planktothrix</taxon>
    </lineage>
</organism>
<keyword evidence="2" id="KW-1185">Reference proteome</keyword>
<accession>A0A7Z9BQA3</accession>
<reference evidence="1" key="1">
    <citation type="submission" date="2019-10" db="EMBL/GenBank/DDBJ databases">
        <authorList>
            <consortium name="Genoscope - CEA"/>
            <person name="William W."/>
        </authorList>
    </citation>
    <scope>NUCLEOTIDE SEQUENCE [LARGE SCALE GENOMIC DNA]</scope>
    <source>
        <strain evidence="1">BBR_PRJEB10992</strain>
    </source>
</reference>
<dbReference type="Proteomes" id="UP000184550">
    <property type="component" value="Unassembled WGS sequence"/>
</dbReference>
<protein>
    <submittedName>
        <fullName evidence="1">Uncharacterized protein</fullName>
    </submittedName>
</protein>
<sequence>MWVVRYTKKFLKEMNSLPQDVQSRIEIIVFQELECQNPFELGYLSKMKGYTDNSELQAFIDRYSA</sequence>
<dbReference type="EMBL" id="CZCU02000134">
    <property type="protein sequence ID" value="VXD17329.1"/>
    <property type="molecule type" value="Genomic_DNA"/>
</dbReference>
<comment type="caution">
    <text evidence="1">The sequence shown here is derived from an EMBL/GenBank/DDBJ whole genome shotgun (WGS) entry which is preliminary data.</text>
</comment>
<name>A0A7Z9BQA3_9CYAN</name>